<reference evidence="1" key="1">
    <citation type="journal article" date="2015" name="Nature">
        <title>Complex archaea that bridge the gap between prokaryotes and eukaryotes.</title>
        <authorList>
            <person name="Spang A."/>
            <person name="Saw J.H."/>
            <person name="Jorgensen S.L."/>
            <person name="Zaremba-Niedzwiedzka K."/>
            <person name="Martijn J."/>
            <person name="Lind A.E."/>
            <person name="van Eijk R."/>
            <person name="Schleper C."/>
            <person name="Guy L."/>
            <person name="Ettema T.J."/>
        </authorList>
    </citation>
    <scope>NUCLEOTIDE SEQUENCE</scope>
</reference>
<protein>
    <submittedName>
        <fullName evidence="1">Uncharacterized protein</fullName>
    </submittedName>
</protein>
<comment type="caution">
    <text evidence="1">The sequence shown here is derived from an EMBL/GenBank/DDBJ whole genome shotgun (WGS) entry which is preliminary data.</text>
</comment>
<organism evidence="1">
    <name type="scientific">marine sediment metagenome</name>
    <dbReference type="NCBI Taxonomy" id="412755"/>
    <lineage>
        <taxon>unclassified sequences</taxon>
        <taxon>metagenomes</taxon>
        <taxon>ecological metagenomes</taxon>
    </lineage>
</organism>
<feature type="non-terminal residue" evidence="1">
    <location>
        <position position="1"/>
    </location>
</feature>
<evidence type="ECO:0000313" key="1">
    <source>
        <dbReference type="EMBL" id="KKM94691.1"/>
    </source>
</evidence>
<sequence>KNVEGVEFEKSYAEISLPDIRVQIDYRFGDKKVGISGWTDVTSRDELVKRYANARTTFYGYGGHNKAKRNEQKMQAYREQKMQAYRKAIKERGWKLPMPAELNEIGVFNGVGSY</sequence>
<gene>
    <name evidence="1" type="ORF">LCGC14_1195870</name>
</gene>
<dbReference type="AlphaFoldDB" id="A0A0F9M5R4"/>
<dbReference type="EMBL" id="LAZR01006106">
    <property type="protein sequence ID" value="KKM94691.1"/>
    <property type="molecule type" value="Genomic_DNA"/>
</dbReference>
<proteinExistence type="predicted"/>
<accession>A0A0F9M5R4</accession>
<name>A0A0F9M5R4_9ZZZZ</name>